<dbReference type="EMBL" id="QXFY01005402">
    <property type="protein sequence ID" value="KAE9272434.1"/>
    <property type="molecule type" value="Genomic_DNA"/>
</dbReference>
<evidence type="ECO:0000313" key="13">
    <source>
        <dbReference type="Proteomes" id="UP000440367"/>
    </source>
</evidence>
<protein>
    <recommendedName>
        <fullName evidence="18">Secreted protein</fullName>
    </recommendedName>
</protein>
<feature type="chain" id="PRO_5036379341" description="Secreted protein" evidence="1">
    <location>
        <begin position="17"/>
        <end position="82"/>
    </location>
</feature>
<dbReference type="Proteomes" id="UP000460718">
    <property type="component" value="Unassembled WGS sequence"/>
</dbReference>
<evidence type="ECO:0000313" key="12">
    <source>
        <dbReference type="Proteomes" id="UP000437068"/>
    </source>
</evidence>
<sequence>MKYICVWRLCRGICIAACTLRCGCRDADAGVGKTNTRAPCQTSTASACTNIDVGEASHAVLHWSVFFRSDHLAILKNMEFER</sequence>
<reference evidence="10 11" key="1">
    <citation type="submission" date="2018-08" db="EMBL/GenBank/DDBJ databases">
        <title>Genomic investigation of the strawberry pathogen Phytophthora fragariae indicates pathogenicity is determined by transcriptional variation in three key races.</title>
        <authorList>
            <person name="Adams T.M."/>
            <person name="Armitage A.D."/>
            <person name="Sobczyk M.K."/>
            <person name="Bates H.J."/>
            <person name="Dunwell J.M."/>
            <person name="Nellist C.F."/>
            <person name="Harrison R.J."/>
        </authorList>
    </citation>
    <scope>NUCLEOTIDE SEQUENCE [LARGE SCALE GENOMIC DNA]</scope>
    <source>
        <strain evidence="8 12">A4</strain>
        <strain evidence="7 13">BC-1</strain>
        <strain evidence="6 11">NOV-27</strain>
        <strain evidence="5 14">NOV-5</strain>
        <strain evidence="9 16">NOV-77</strain>
        <strain evidence="2 10">NOV-9</strain>
        <strain evidence="4 17">ONT-3</strain>
        <strain evidence="3 15">SCRP245</strain>
    </source>
</reference>
<organism evidence="2 10">
    <name type="scientific">Phytophthora fragariae</name>
    <dbReference type="NCBI Taxonomy" id="53985"/>
    <lineage>
        <taxon>Eukaryota</taxon>
        <taxon>Sar</taxon>
        <taxon>Stramenopiles</taxon>
        <taxon>Oomycota</taxon>
        <taxon>Peronosporomycetes</taxon>
        <taxon>Peronosporales</taxon>
        <taxon>Peronosporaceae</taxon>
        <taxon>Phytophthora</taxon>
    </lineage>
</organism>
<dbReference type="Proteomes" id="UP000486351">
    <property type="component" value="Unassembled WGS sequence"/>
</dbReference>
<keyword evidence="11" id="KW-1185">Reference proteome</keyword>
<evidence type="ECO:0000313" key="2">
    <source>
        <dbReference type="EMBL" id="KAE8928047.1"/>
    </source>
</evidence>
<dbReference type="Proteomes" id="UP000488956">
    <property type="component" value="Unassembled WGS sequence"/>
</dbReference>
<evidence type="ECO:0000313" key="8">
    <source>
        <dbReference type="EMBL" id="KAE9266260.1"/>
    </source>
</evidence>
<evidence type="ECO:0008006" key="18">
    <source>
        <dbReference type="Google" id="ProtNLM"/>
    </source>
</evidence>
<dbReference type="EMBL" id="QXFW01006180">
    <property type="protein sequence ID" value="KAE8959907.1"/>
    <property type="molecule type" value="Genomic_DNA"/>
</dbReference>
<evidence type="ECO:0000313" key="7">
    <source>
        <dbReference type="EMBL" id="KAE9208555.1"/>
    </source>
</evidence>
<name>A0A6A3E6Y9_9STRA</name>
<evidence type="ECO:0000313" key="14">
    <source>
        <dbReference type="Proteomes" id="UP000440732"/>
    </source>
</evidence>
<dbReference type="Proteomes" id="UP000437068">
    <property type="component" value="Unassembled WGS sequence"/>
</dbReference>
<evidence type="ECO:0000313" key="10">
    <source>
        <dbReference type="Proteomes" id="UP000429523"/>
    </source>
</evidence>
<dbReference type="EMBL" id="QXGE01005940">
    <property type="protein sequence ID" value="KAE9266260.1"/>
    <property type="molecule type" value="Genomic_DNA"/>
</dbReference>
<evidence type="ECO:0000313" key="9">
    <source>
        <dbReference type="EMBL" id="KAE9272434.1"/>
    </source>
</evidence>
<dbReference type="EMBL" id="QXGD01001335">
    <property type="protein sequence ID" value="KAE9208555.1"/>
    <property type="molecule type" value="Genomic_DNA"/>
</dbReference>
<dbReference type="EMBL" id="QXGB01005782">
    <property type="protein sequence ID" value="KAE9162242.1"/>
    <property type="molecule type" value="Genomic_DNA"/>
</dbReference>
<evidence type="ECO:0000256" key="1">
    <source>
        <dbReference type="SAM" id="SignalP"/>
    </source>
</evidence>
<dbReference type="Proteomes" id="UP000433483">
    <property type="component" value="Unassembled WGS sequence"/>
</dbReference>
<evidence type="ECO:0000313" key="6">
    <source>
        <dbReference type="EMBL" id="KAE9162242.1"/>
    </source>
</evidence>
<dbReference type="AlphaFoldDB" id="A0A6A3E6Y9"/>
<evidence type="ECO:0000313" key="16">
    <source>
        <dbReference type="Proteomes" id="UP000486351"/>
    </source>
</evidence>
<dbReference type="Proteomes" id="UP000440732">
    <property type="component" value="Unassembled WGS sequence"/>
</dbReference>
<evidence type="ECO:0000313" key="4">
    <source>
        <dbReference type="EMBL" id="KAE9077737.1"/>
    </source>
</evidence>
<accession>A0A6A3E6Y9</accession>
<keyword evidence="1" id="KW-0732">Signal</keyword>
<dbReference type="EMBL" id="QXGF01001747">
    <property type="protein sequence ID" value="KAE8928047.1"/>
    <property type="molecule type" value="Genomic_DNA"/>
</dbReference>
<evidence type="ECO:0000313" key="17">
    <source>
        <dbReference type="Proteomes" id="UP000488956"/>
    </source>
</evidence>
<evidence type="ECO:0000313" key="3">
    <source>
        <dbReference type="EMBL" id="KAE8959907.1"/>
    </source>
</evidence>
<comment type="caution">
    <text evidence="2">The sequence shown here is derived from an EMBL/GenBank/DDBJ whole genome shotgun (WGS) entry which is preliminary data.</text>
</comment>
<evidence type="ECO:0000313" key="5">
    <source>
        <dbReference type="EMBL" id="KAE9119599.1"/>
    </source>
</evidence>
<dbReference type="Proteomes" id="UP000429523">
    <property type="component" value="Unassembled WGS sequence"/>
</dbReference>
<evidence type="ECO:0000313" key="15">
    <source>
        <dbReference type="Proteomes" id="UP000460718"/>
    </source>
</evidence>
<dbReference type="EMBL" id="QXFX01002368">
    <property type="protein sequence ID" value="KAE9077737.1"/>
    <property type="molecule type" value="Genomic_DNA"/>
</dbReference>
<feature type="signal peptide" evidence="1">
    <location>
        <begin position="1"/>
        <end position="16"/>
    </location>
</feature>
<gene>
    <name evidence="8" type="ORF">PF001_g30552</name>
    <name evidence="7" type="ORF">PF002_g19365</name>
    <name evidence="6" type="ORF">PF005_g30931</name>
    <name evidence="5" type="ORF">PF006_g18323</name>
    <name evidence="9" type="ORF">PF008_g30104</name>
    <name evidence="2" type="ORF">PF009_g21798</name>
    <name evidence="4" type="ORF">PF010_g23398</name>
    <name evidence="3" type="ORF">PF011_g30276</name>
</gene>
<proteinExistence type="predicted"/>
<dbReference type="Proteomes" id="UP000440367">
    <property type="component" value="Unassembled WGS sequence"/>
</dbReference>
<dbReference type="EMBL" id="QXGA01001416">
    <property type="protein sequence ID" value="KAE9119599.1"/>
    <property type="molecule type" value="Genomic_DNA"/>
</dbReference>
<evidence type="ECO:0000313" key="11">
    <source>
        <dbReference type="Proteomes" id="UP000433483"/>
    </source>
</evidence>